<feature type="chain" id="PRO_5040962524" evidence="1">
    <location>
        <begin position="23"/>
        <end position="265"/>
    </location>
</feature>
<dbReference type="Gene3D" id="2.50.20.10">
    <property type="entry name" value="Lipoprotein localisation LolA/LolB/LppX"/>
    <property type="match status" value="1"/>
</dbReference>
<name>A0A9X1X973_9SPHI</name>
<accession>A0A9X1X973</accession>
<sequence>MKRNILSSLLLVAGMVVVSCHAKKQLVRTTGKDSAAVAENNAANTKHKKLEAIRARQVSFNTFSGKAKTQLDINGNSNDVTLNIRIQRNQRIWISVTAVLGVEVARAMITQDSILVLNRLQSQYLKKPFSYVHSYTGPAVNYKTIESILVGNAIPELLNDDAQLNASNNNTVLTGQLAQMMYELTVGPDLKVSSTNLSNQAAGQSLMINNSDYILSVNRTIPSQITFTSTVKNKNIKAELHYTKADFDEAVDFPFSVPKRFTQVD</sequence>
<protein>
    <submittedName>
        <fullName evidence="2">DUF4292 domain-containing protein</fullName>
    </submittedName>
</protein>
<keyword evidence="1" id="KW-0732">Signal</keyword>
<dbReference type="Pfam" id="PF14125">
    <property type="entry name" value="DUF4292"/>
    <property type="match status" value="1"/>
</dbReference>
<evidence type="ECO:0000256" key="1">
    <source>
        <dbReference type="SAM" id="SignalP"/>
    </source>
</evidence>
<gene>
    <name evidence="2" type="ORF">MUY27_13335</name>
</gene>
<evidence type="ECO:0000313" key="2">
    <source>
        <dbReference type="EMBL" id="MCJ8210694.1"/>
    </source>
</evidence>
<organism evidence="2 3">
    <name type="scientific">Mucilaginibacter straminoryzae</name>
    <dbReference type="NCBI Taxonomy" id="2932774"/>
    <lineage>
        <taxon>Bacteria</taxon>
        <taxon>Pseudomonadati</taxon>
        <taxon>Bacteroidota</taxon>
        <taxon>Sphingobacteriia</taxon>
        <taxon>Sphingobacteriales</taxon>
        <taxon>Sphingobacteriaceae</taxon>
        <taxon>Mucilaginibacter</taxon>
    </lineage>
</organism>
<keyword evidence="3" id="KW-1185">Reference proteome</keyword>
<evidence type="ECO:0000313" key="3">
    <source>
        <dbReference type="Proteomes" id="UP001139450"/>
    </source>
</evidence>
<dbReference type="Proteomes" id="UP001139450">
    <property type="component" value="Unassembled WGS sequence"/>
</dbReference>
<proteinExistence type="predicted"/>
<reference evidence="2" key="1">
    <citation type="submission" date="2022-04" db="EMBL/GenBank/DDBJ databases">
        <title>Mucilaginibacter sp. RS28 isolated from freshwater.</title>
        <authorList>
            <person name="Ko S.-R."/>
        </authorList>
    </citation>
    <scope>NUCLEOTIDE SEQUENCE</scope>
    <source>
        <strain evidence="2">RS28</strain>
    </source>
</reference>
<comment type="caution">
    <text evidence="2">The sequence shown here is derived from an EMBL/GenBank/DDBJ whole genome shotgun (WGS) entry which is preliminary data.</text>
</comment>
<dbReference type="InterPro" id="IPR025634">
    <property type="entry name" value="DUF4292"/>
</dbReference>
<feature type="signal peptide" evidence="1">
    <location>
        <begin position="1"/>
        <end position="22"/>
    </location>
</feature>
<dbReference type="RefSeq" id="WP_245130535.1">
    <property type="nucleotide sequence ID" value="NZ_JALJEJ010000006.1"/>
</dbReference>
<dbReference type="EMBL" id="JALJEJ010000006">
    <property type="protein sequence ID" value="MCJ8210694.1"/>
    <property type="molecule type" value="Genomic_DNA"/>
</dbReference>
<dbReference type="AlphaFoldDB" id="A0A9X1X973"/>
<dbReference type="PROSITE" id="PS51257">
    <property type="entry name" value="PROKAR_LIPOPROTEIN"/>
    <property type="match status" value="1"/>
</dbReference>